<dbReference type="Gene3D" id="3.40.50.720">
    <property type="entry name" value="NAD(P)-binding Rossmann-like Domain"/>
    <property type="match status" value="1"/>
</dbReference>
<evidence type="ECO:0000259" key="4">
    <source>
        <dbReference type="PROSITE" id="PS50206"/>
    </source>
</evidence>
<organism evidence="5">
    <name type="scientific">Menopon gallinae</name>
    <name type="common">poultry shaft louse</name>
    <dbReference type="NCBI Taxonomy" id="328185"/>
    <lineage>
        <taxon>Eukaryota</taxon>
        <taxon>Metazoa</taxon>
        <taxon>Ecdysozoa</taxon>
        <taxon>Arthropoda</taxon>
        <taxon>Hexapoda</taxon>
        <taxon>Insecta</taxon>
        <taxon>Pterygota</taxon>
        <taxon>Neoptera</taxon>
        <taxon>Paraneoptera</taxon>
        <taxon>Psocodea</taxon>
        <taxon>Troctomorpha</taxon>
        <taxon>Phthiraptera</taxon>
        <taxon>Amblycera</taxon>
        <taxon>Menoponidae</taxon>
        <taxon>Menopon</taxon>
    </lineage>
</organism>
<dbReference type="GO" id="GO:0004792">
    <property type="term" value="F:thiosulfate-cyanide sulfurtransferase activity"/>
    <property type="evidence" value="ECO:0007669"/>
    <property type="project" value="TreeGrafter"/>
</dbReference>
<evidence type="ECO:0000256" key="3">
    <source>
        <dbReference type="ARBA" id="ARBA00030971"/>
    </source>
</evidence>
<dbReference type="CDD" id="cd00158">
    <property type="entry name" value="RHOD"/>
    <property type="match status" value="1"/>
</dbReference>
<proteinExistence type="inferred from homology"/>
<dbReference type="Pfam" id="PF01398">
    <property type="entry name" value="JAB"/>
    <property type="match status" value="1"/>
</dbReference>
<accession>A0AAW2H8I1</accession>
<dbReference type="Pfam" id="PF00899">
    <property type="entry name" value="ThiF"/>
    <property type="match status" value="1"/>
</dbReference>
<dbReference type="AlphaFoldDB" id="A0AAW2H8I1"/>
<keyword evidence="2" id="KW-0501">Molybdenum cofactor biosynthesis</keyword>
<evidence type="ECO:0000256" key="2">
    <source>
        <dbReference type="ARBA" id="ARBA00023150"/>
    </source>
</evidence>
<dbReference type="InterPro" id="IPR036873">
    <property type="entry name" value="Rhodanese-like_dom_sf"/>
</dbReference>
<protein>
    <recommendedName>
        <fullName evidence="3">Ubiquitin activating enzyme 4</fullName>
    </recommendedName>
</protein>
<dbReference type="PANTHER" id="PTHR10953:SF102">
    <property type="entry name" value="ADENYLYLTRANSFERASE AND SULFURTRANSFERASE MOCS3"/>
    <property type="match status" value="1"/>
</dbReference>
<dbReference type="InterPro" id="IPR000555">
    <property type="entry name" value="JAMM/MPN+_dom"/>
</dbReference>
<evidence type="ECO:0000313" key="5">
    <source>
        <dbReference type="EMBL" id="KAL0266020.1"/>
    </source>
</evidence>
<evidence type="ECO:0000256" key="1">
    <source>
        <dbReference type="ARBA" id="ARBA00009919"/>
    </source>
</evidence>
<dbReference type="Pfam" id="PF13012">
    <property type="entry name" value="MitMem_reg"/>
    <property type="match status" value="1"/>
</dbReference>
<dbReference type="GO" id="GO:0008237">
    <property type="term" value="F:metallopeptidase activity"/>
    <property type="evidence" value="ECO:0007669"/>
    <property type="project" value="InterPro"/>
</dbReference>
<dbReference type="EMBL" id="JARGDH010000006">
    <property type="protein sequence ID" value="KAL0266020.1"/>
    <property type="molecule type" value="Genomic_DNA"/>
</dbReference>
<dbReference type="InterPro" id="IPR001763">
    <property type="entry name" value="Rhodanese-like_dom"/>
</dbReference>
<sequence length="722" mass="81019">MGRLYETALPSWEMQRYARQIVLPDVGVCGQGRLGDAKVLVVGLGGLGAPVLAYLCSAGVGTIGIVDHDIVELHNLQRQIIYSEESVGRPKTECALKFAKGLNNTLNIHAYSKRLGTENIASIAGMYSVVADCTDSIECRYLISDYCRASGKDMVLASVLRMSGQIFVLPAGAPCFRCLFPVRREAAENCDEVGVLGAMCGAVGSLQAVEVVKMILKRPEPSVITYDAISYRFRSIKLRCRSNSCSAHDRDCTPASLRVSVGERYMVAWSEYLSDPRRYYLVDVRKKSLFDICHIKGSVNIPIECLERTSISTDRSILLVCRRGGRPCCLQVRGGCGVFCVEACSTLLCRGFRRRACFDNPPMESDEYRILYEIVKKKGTDFQDIAKDPRLEKYKVEELEDAYVHIMDHIRFLCPESGGCEEIMQIKDVYRIGGDIFFDVLTENCNGKKVVKKEVFLDDYRSKFFTLVKDYKFFLMGKLNMIREIERSFRKSPRVAGLILGSNGSGSGIHVTNSFAVPFEEDEENGVWFFDTAFQLNMFDLFKKIHSNEKILGWYHSGANLHKNDRDITMSLASLVQNPLLLVVDIYAEKGGFPVKVFRAQDGELVHVNTCIEAEEAEEVGVEHLIRDIKHENYERNKVIKESLLSYEQSLGVIESYLENVLSGAVEGNPKILARLQDCLNSIPSLMSCNEENRVECYSANLVRSIVAMNDLDMNRKSSISD</sequence>
<dbReference type="SMART" id="SM00232">
    <property type="entry name" value="JAB_MPN"/>
    <property type="match status" value="1"/>
</dbReference>
<dbReference type="FunFam" id="3.40.50.720:FF:000080">
    <property type="entry name" value="Thiazole biosynthesis adenylyltransferase ThiF"/>
    <property type="match status" value="1"/>
</dbReference>
<dbReference type="InterPro" id="IPR035985">
    <property type="entry name" value="Ubiquitin-activating_enz"/>
</dbReference>
<dbReference type="PANTHER" id="PTHR10953">
    <property type="entry name" value="UBIQUITIN-ACTIVATING ENZYME E1"/>
    <property type="match status" value="1"/>
</dbReference>
<dbReference type="InterPro" id="IPR024969">
    <property type="entry name" value="EIF3F/CSN6-like_C"/>
</dbReference>
<dbReference type="Pfam" id="PF00581">
    <property type="entry name" value="Rhodanese"/>
    <property type="match status" value="1"/>
</dbReference>
<reference evidence="5" key="1">
    <citation type="journal article" date="2024" name="Gigascience">
        <title>Chromosome-level genome of the poultry shaft louse Menopon gallinae provides insight into the host-switching and adaptive evolution of parasitic lice.</title>
        <authorList>
            <person name="Xu Y."/>
            <person name="Ma L."/>
            <person name="Liu S."/>
            <person name="Liang Y."/>
            <person name="Liu Q."/>
            <person name="He Z."/>
            <person name="Tian L."/>
            <person name="Duan Y."/>
            <person name="Cai W."/>
            <person name="Li H."/>
            <person name="Song F."/>
        </authorList>
    </citation>
    <scope>NUCLEOTIDE SEQUENCE</scope>
    <source>
        <strain evidence="5">Cailab_2023a</strain>
    </source>
</reference>
<dbReference type="InterPro" id="IPR045886">
    <property type="entry name" value="ThiF/MoeB/HesA"/>
</dbReference>
<name>A0AAW2H8I1_9NEOP</name>
<gene>
    <name evidence="5" type="ORF">PYX00_011737</name>
</gene>
<dbReference type="Gene3D" id="3.40.250.10">
    <property type="entry name" value="Rhodanese-like domain"/>
    <property type="match status" value="1"/>
</dbReference>
<dbReference type="GO" id="GO:0016779">
    <property type="term" value="F:nucleotidyltransferase activity"/>
    <property type="evidence" value="ECO:0007669"/>
    <property type="project" value="TreeGrafter"/>
</dbReference>
<dbReference type="GO" id="GO:0008146">
    <property type="term" value="F:sulfotransferase activity"/>
    <property type="evidence" value="ECO:0007669"/>
    <property type="project" value="TreeGrafter"/>
</dbReference>
<dbReference type="Gene3D" id="3.40.140.10">
    <property type="entry name" value="Cytidine Deaminase, domain 2"/>
    <property type="match status" value="1"/>
</dbReference>
<feature type="domain" description="Rhodanese" evidence="4">
    <location>
        <begin position="275"/>
        <end position="365"/>
    </location>
</feature>
<dbReference type="InterPro" id="IPR000594">
    <property type="entry name" value="ThiF_NAD_FAD-bd"/>
</dbReference>
<dbReference type="CDD" id="cd00757">
    <property type="entry name" value="ThiF_MoeB_HesA_family"/>
    <property type="match status" value="1"/>
</dbReference>
<comment type="caution">
    <text evidence="5">The sequence shown here is derived from an EMBL/GenBank/DDBJ whole genome shotgun (WGS) entry which is preliminary data.</text>
</comment>
<dbReference type="GO" id="GO:0008641">
    <property type="term" value="F:ubiquitin-like modifier activating enzyme activity"/>
    <property type="evidence" value="ECO:0007669"/>
    <property type="project" value="InterPro"/>
</dbReference>
<dbReference type="GO" id="GO:0006777">
    <property type="term" value="P:Mo-molybdopterin cofactor biosynthetic process"/>
    <property type="evidence" value="ECO:0007669"/>
    <property type="project" value="UniProtKB-KW"/>
</dbReference>
<comment type="similarity">
    <text evidence="1">Belongs to the HesA/MoeB/ThiF family.</text>
</comment>
<dbReference type="GO" id="GO:0005829">
    <property type="term" value="C:cytosol"/>
    <property type="evidence" value="ECO:0007669"/>
    <property type="project" value="TreeGrafter"/>
</dbReference>
<dbReference type="SUPFAM" id="SSF69572">
    <property type="entry name" value="Activating enzymes of the ubiquitin-like proteins"/>
    <property type="match status" value="1"/>
</dbReference>
<dbReference type="PROSITE" id="PS50206">
    <property type="entry name" value="RHODANESE_3"/>
    <property type="match status" value="1"/>
</dbReference>